<gene>
    <name evidence="2" type="ORF">NDU88_003161</name>
</gene>
<reference evidence="2" key="1">
    <citation type="journal article" date="2022" name="bioRxiv">
        <title>Sequencing and chromosome-scale assembly of the giantPleurodeles waltlgenome.</title>
        <authorList>
            <person name="Brown T."/>
            <person name="Elewa A."/>
            <person name="Iarovenko S."/>
            <person name="Subramanian E."/>
            <person name="Araus A.J."/>
            <person name="Petzold A."/>
            <person name="Susuki M."/>
            <person name="Suzuki K.-i.T."/>
            <person name="Hayashi T."/>
            <person name="Toyoda A."/>
            <person name="Oliveira C."/>
            <person name="Osipova E."/>
            <person name="Leigh N.D."/>
            <person name="Simon A."/>
            <person name="Yun M.H."/>
        </authorList>
    </citation>
    <scope>NUCLEOTIDE SEQUENCE</scope>
    <source>
        <strain evidence="2">20211129_DDA</strain>
        <tissue evidence="2">Liver</tissue>
    </source>
</reference>
<organism evidence="2 3">
    <name type="scientific">Pleurodeles waltl</name>
    <name type="common">Iberian ribbed newt</name>
    <dbReference type="NCBI Taxonomy" id="8319"/>
    <lineage>
        <taxon>Eukaryota</taxon>
        <taxon>Metazoa</taxon>
        <taxon>Chordata</taxon>
        <taxon>Craniata</taxon>
        <taxon>Vertebrata</taxon>
        <taxon>Euteleostomi</taxon>
        <taxon>Amphibia</taxon>
        <taxon>Batrachia</taxon>
        <taxon>Caudata</taxon>
        <taxon>Salamandroidea</taxon>
        <taxon>Salamandridae</taxon>
        <taxon>Pleurodelinae</taxon>
        <taxon>Pleurodeles</taxon>
    </lineage>
</organism>
<dbReference type="EMBL" id="JANPWB010000007">
    <property type="protein sequence ID" value="KAJ1171298.1"/>
    <property type="molecule type" value="Genomic_DNA"/>
</dbReference>
<dbReference type="AlphaFoldDB" id="A0AAV7T4C5"/>
<keyword evidence="3" id="KW-1185">Reference proteome</keyword>
<dbReference type="Proteomes" id="UP001066276">
    <property type="component" value="Chromosome 4_1"/>
</dbReference>
<evidence type="ECO:0000313" key="3">
    <source>
        <dbReference type="Proteomes" id="UP001066276"/>
    </source>
</evidence>
<sequence length="89" mass="10079">MPLGYVRGHQRPLGYIRCLLSQPKRFLPGTEERRDTGWWEPFKAPGGEERGTPPAHYQKTLKKTTATLEEGKATQQPSLGCDDQEAARR</sequence>
<accession>A0AAV7T4C5</accession>
<comment type="caution">
    <text evidence="2">The sequence shown here is derived from an EMBL/GenBank/DDBJ whole genome shotgun (WGS) entry which is preliminary data.</text>
</comment>
<proteinExistence type="predicted"/>
<protein>
    <submittedName>
        <fullName evidence="2">Uncharacterized protein</fullName>
    </submittedName>
</protein>
<evidence type="ECO:0000256" key="1">
    <source>
        <dbReference type="SAM" id="MobiDB-lite"/>
    </source>
</evidence>
<feature type="region of interest" description="Disordered" evidence="1">
    <location>
        <begin position="29"/>
        <end position="89"/>
    </location>
</feature>
<name>A0AAV7T4C5_PLEWA</name>
<evidence type="ECO:0000313" key="2">
    <source>
        <dbReference type="EMBL" id="KAJ1171298.1"/>
    </source>
</evidence>